<name>A0A9P0HPP0_NEZVI</name>
<evidence type="ECO:0000256" key="3">
    <source>
        <dbReference type="ARBA" id="ARBA00022737"/>
    </source>
</evidence>
<dbReference type="InterPro" id="IPR050541">
    <property type="entry name" value="LRR_TM_domain-containing"/>
</dbReference>
<dbReference type="InterPro" id="IPR032675">
    <property type="entry name" value="LRR_dom_sf"/>
</dbReference>
<evidence type="ECO:0000313" key="7">
    <source>
        <dbReference type="Proteomes" id="UP001152798"/>
    </source>
</evidence>
<feature type="transmembrane region" description="Helical" evidence="4">
    <location>
        <begin position="304"/>
        <end position="331"/>
    </location>
</feature>
<dbReference type="GO" id="GO:0005886">
    <property type="term" value="C:plasma membrane"/>
    <property type="evidence" value="ECO:0007669"/>
    <property type="project" value="TreeGrafter"/>
</dbReference>
<keyword evidence="1" id="KW-0433">Leucine-rich repeat</keyword>
<dbReference type="OrthoDB" id="2020019at2759"/>
<keyword evidence="4" id="KW-1133">Transmembrane helix</keyword>
<gene>
    <name evidence="6" type="ORF">NEZAVI_LOCUS13937</name>
</gene>
<protein>
    <submittedName>
        <fullName evidence="6">Uncharacterized protein</fullName>
    </submittedName>
</protein>
<dbReference type="SMART" id="SM00369">
    <property type="entry name" value="LRR_TYP"/>
    <property type="match status" value="4"/>
</dbReference>
<organism evidence="6 7">
    <name type="scientific">Nezara viridula</name>
    <name type="common">Southern green stink bug</name>
    <name type="synonym">Cimex viridulus</name>
    <dbReference type="NCBI Taxonomy" id="85310"/>
    <lineage>
        <taxon>Eukaryota</taxon>
        <taxon>Metazoa</taxon>
        <taxon>Ecdysozoa</taxon>
        <taxon>Arthropoda</taxon>
        <taxon>Hexapoda</taxon>
        <taxon>Insecta</taxon>
        <taxon>Pterygota</taxon>
        <taxon>Neoptera</taxon>
        <taxon>Paraneoptera</taxon>
        <taxon>Hemiptera</taxon>
        <taxon>Heteroptera</taxon>
        <taxon>Panheteroptera</taxon>
        <taxon>Pentatomomorpha</taxon>
        <taxon>Pentatomoidea</taxon>
        <taxon>Pentatomidae</taxon>
        <taxon>Pentatominae</taxon>
        <taxon>Nezara</taxon>
    </lineage>
</organism>
<dbReference type="PANTHER" id="PTHR24369">
    <property type="entry name" value="ANTIGEN BSP, PUTATIVE-RELATED"/>
    <property type="match status" value="1"/>
</dbReference>
<dbReference type="Pfam" id="PF13855">
    <property type="entry name" value="LRR_8"/>
    <property type="match status" value="2"/>
</dbReference>
<reference evidence="6" key="1">
    <citation type="submission" date="2022-01" db="EMBL/GenBank/DDBJ databases">
        <authorList>
            <person name="King R."/>
        </authorList>
    </citation>
    <scope>NUCLEOTIDE SEQUENCE</scope>
</reference>
<evidence type="ECO:0000256" key="4">
    <source>
        <dbReference type="SAM" id="Phobius"/>
    </source>
</evidence>
<accession>A0A9P0HPP0</accession>
<keyword evidence="2 5" id="KW-0732">Signal</keyword>
<keyword evidence="3" id="KW-0677">Repeat</keyword>
<sequence length="362" mass="41447">MNALFFILTIYLLISIVNSVNCPHYCQCLVSKHLRHVQCIGKGLISVDLNIPHSVQWLQLSNNLIYELDDNIFETLGLKQIVELYLDKNAIQALGLNAFSGLKKLKTVDLSDNRLHSIPSGVFQQIPSLINVFLHGNPLKYLRTTEPFLNSSSIQILDLSYCRISHIPVLALSALHSLIKLNISSNLMENIDYFSYKDLIYLEEIDLSNNKLSCDYKSKEFLTWTSAKTIKVFGSVCEMVTTSPTKVKTLEKIIMYESENTVPEKEDISVNFDSECTCSTCDSKYQRKTVNSESEITRSNENQYLSLFLVLSFMSGLVVGIAVTVFLWIFYHLIRFRERHHLCYTSMNNDDPLQLFEDLYSN</sequence>
<dbReference type="AlphaFoldDB" id="A0A9P0HPP0"/>
<dbReference type="SUPFAM" id="SSF52058">
    <property type="entry name" value="L domain-like"/>
    <property type="match status" value="1"/>
</dbReference>
<dbReference type="EMBL" id="OV725082">
    <property type="protein sequence ID" value="CAH1405858.1"/>
    <property type="molecule type" value="Genomic_DNA"/>
</dbReference>
<dbReference type="Gene3D" id="3.80.10.10">
    <property type="entry name" value="Ribonuclease Inhibitor"/>
    <property type="match status" value="2"/>
</dbReference>
<dbReference type="PROSITE" id="PS51450">
    <property type="entry name" value="LRR"/>
    <property type="match status" value="2"/>
</dbReference>
<dbReference type="PANTHER" id="PTHR24369:SF210">
    <property type="entry name" value="CHAOPTIN-RELATED"/>
    <property type="match status" value="1"/>
</dbReference>
<keyword evidence="4" id="KW-0812">Transmembrane</keyword>
<evidence type="ECO:0000256" key="1">
    <source>
        <dbReference type="ARBA" id="ARBA00022614"/>
    </source>
</evidence>
<feature type="chain" id="PRO_5040471259" evidence="5">
    <location>
        <begin position="20"/>
        <end position="362"/>
    </location>
</feature>
<dbReference type="InterPro" id="IPR003591">
    <property type="entry name" value="Leu-rich_rpt_typical-subtyp"/>
</dbReference>
<evidence type="ECO:0000313" key="6">
    <source>
        <dbReference type="EMBL" id="CAH1405858.1"/>
    </source>
</evidence>
<dbReference type="InterPro" id="IPR001611">
    <property type="entry name" value="Leu-rich_rpt"/>
</dbReference>
<keyword evidence="4" id="KW-0472">Membrane</keyword>
<keyword evidence="7" id="KW-1185">Reference proteome</keyword>
<feature type="signal peptide" evidence="5">
    <location>
        <begin position="1"/>
        <end position="19"/>
    </location>
</feature>
<proteinExistence type="predicted"/>
<dbReference type="PRINTS" id="PR00019">
    <property type="entry name" value="LEURICHRPT"/>
</dbReference>
<dbReference type="Proteomes" id="UP001152798">
    <property type="component" value="Chromosome 6"/>
</dbReference>
<evidence type="ECO:0000256" key="5">
    <source>
        <dbReference type="SAM" id="SignalP"/>
    </source>
</evidence>
<evidence type="ECO:0000256" key="2">
    <source>
        <dbReference type="ARBA" id="ARBA00022729"/>
    </source>
</evidence>